<evidence type="ECO:0000313" key="6">
    <source>
        <dbReference type="Proteomes" id="UP001501759"/>
    </source>
</evidence>
<organism evidence="5 6">
    <name type="scientific">Streptomyces siamensis</name>
    <dbReference type="NCBI Taxonomy" id="1274986"/>
    <lineage>
        <taxon>Bacteria</taxon>
        <taxon>Bacillati</taxon>
        <taxon>Actinomycetota</taxon>
        <taxon>Actinomycetes</taxon>
        <taxon>Kitasatosporales</taxon>
        <taxon>Streptomycetaceae</taxon>
        <taxon>Streptomyces</taxon>
    </lineage>
</organism>
<dbReference type="Gene3D" id="3.90.470.20">
    <property type="entry name" value="4'-phosphopantetheinyl transferase domain"/>
    <property type="match status" value="2"/>
</dbReference>
<comment type="caution">
    <text evidence="5">The sequence shown here is derived from an EMBL/GenBank/DDBJ whole genome shotgun (WGS) entry which is preliminary data.</text>
</comment>
<protein>
    <recommendedName>
        <fullName evidence="4">4'-phosphopantetheinyl transferase domain-containing protein</fullName>
    </recommendedName>
</protein>
<dbReference type="PANTHER" id="PTHR12215">
    <property type="entry name" value="PHOSPHOPANTETHEINE TRANSFERASE"/>
    <property type="match status" value="1"/>
</dbReference>
<sequence length="389" mass="39793">MTQVMTRTTAARRLGPPAGEVHVWAVREPDPGNEKALWRCLSLLSRGELRRWRTMVPSQRALHASAHAALRSVTAAYAGQHPSEVAFVQGRLGKPHVAGDPGLRVSLAHTEGVSLVAVSRDGPVGVDVERIRPLRDPAGLRRQVLSDEEAERWPADREGPLNSGLFTHWACKEAVLKALGSGLAGGLTAVRVDPGARREGPVRVHAAPGSAARVWNLRLVDVGSEFRAAVAVAGGGGTVRLFALEPGERPRPPYRSGPLGADARSLPASSGAGVRSMSGASGAEAPPPSGPSGGGTRSLAGSSGGGTRSLAGSSGGGIRPLAGSSGADSRPPYGTSGRAVQSASGAPPGAPEPAVRAWPSRSASPSESGDRPRAATGSHPTKETPSCRS</sequence>
<proteinExistence type="inferred from homology"/>
<dbReference type="InterPro" id="IPR008278">
    <property type="entry name" value="4-PPantetheinyl_Trfase_dom"/>
</dbReference>
<dbReference type="InterPro" id="IPR050559">
    <property type="entry name" value="P-Pant_transferase_sf"/>
</dbReference>
<dbReference type="SUPFAM" id="SSF56214">
    <property type="entry name" value="4'-phosphopantetheinyl transferase"/>
    <property type="match status" value="2"/>
</dbReference>
<gene>
    <name evidence="5" type="ORF">GCM10023335_36040</name>
</gene>
<evidence type="ECO:0000256" key="3">
    <source>
        <dbReference type="SAM" id="MobiDB-lite"/>
    </source>
</evidence>
<feature type="domain" description="4'-phosphopantetheinyl transferase" evidence="4">
    <location>
        <begin position="123"/>
        <end position="210"/>
    </location>
</feature>
<dbReference type="Pfam" id="PF01648">
    <property type="entry name" value="ACPS"/>
    <property type="match status" value="1"/>
</dbReference>
<evidence type="ECO:0000256" key="2">
    <source>
        <dbReference type="ARBA" id="ARBA00022679"/>
    </source>
</evidence>
<keyword evidence="6" id="KW-1185">Reference proteome</keyword>
<feature type="region of interest" description="Disordered" evidence="3">
    <location>
        <begin position="243"/>
        <end position="389"/>
    </location>
</feature>
<name>A0ABP9IX72_9ACTN</name>
<evidence type="ECO:0000256" key="1">
    <source>
        <dbReference type="ARBA" id="ARBA00010990"/>
    </source>
</evidence>
<dbReference type="RefSeq" id="WP_345649466.1">
    <property type="nucleotide sequence ID" value="NZ_BAABKB010000010.1"/>
</dbReference>
<feature type="compositionally biased region" description="Gly residues" evidence="3">
    <location>
        <begin position="291"/>
        <end position="318"/>
    </location>
</feature>
<keyword evidence="2" id="KW-0808">Transferase</keyword>
<dbReference type="PANTHER" id="PTHR12215:SF10">
    <property type="entry name" value="L-AMINOADIPATE-SEMIALDEHYDE DEHYDROGENASE-PHOSPHOPANTETHEINYL TRANSFERASE"/>
    <property type="match status" value="1"/>
</dbReference>
<reference evidence="6" key="1">
    <citation type="journal article" date="2019" name="Int. J. Syst. Evol. Microbiol.">
        <title>The Global Catalogue of Microorganisms (GCM) 10K type strain sequencing project: providing services to taxonomists for standard genome sequencing and annotation.</title>
        <authorList>
            <consortium name="The Broad Institute Genomics Platform"/>
            <consortium name="The Broad Institute Genome Sequencing Center for Infectious Disease"/>
            <person name="Wu L."/>
            <person name="Ma J."/>
        </authorList>
    </citation>
    <scope>NUCLEOTIDE SEQUENCE [LARGE SCALE GENOMIC DNA]</scope>
    <source>
        <strain evidence="6">JCM 18409</strain>
    </source>
</reference>
<dbReference type="EMBL" id="BAABKB010000010">
    <property type="protein sequence ID" value="GAA5013300.1"/>
    <property type="molecule type" value="Genomic_DNA"/>
</dbReference>
<comment type="similarity">
    <text evidence="1">Belongs to the P-Pant transferase superfamily. Gsp/Sfp/HetI/AcpT family.</text>
</comment>
<dbReference type="InterPro" id="IPR037143">
    <property type="entry name" value="4-PPantetheinyl_Trfase_dom_sf"/>
</dbReference>
<accession>A0ABP9IX72</accession>
<dbReference type="Proteomes" id="UP001501759">
    <property type="component" value="Unassembled WGS sequence"/>
</dbReference>
<evidence type="ECO:0000313" key="5">
    <source>
        <dbReference type="EMBL" id="GAA5013300.1"/>
    </source>
</evidence>
<evidence type="ECO:0000259" key="4">
    <source>
        <dbReference type="Pfam" id="PF01648"/>
    </source>
</evidence>